<feature type="domain" description="SH3b" evidence="6">
    <location>
        <begin position="280"/>
        <end position="352"/>
    </location>
</feature>
<dbReference type="SUPFAM" id="SSF53187">
    <property type="entry name" value="Zn-dependent exopeptidases"/>
    <property type="match status" value="1"/>
</dbReference>
<dbReference type="Gene3D" id="3.40.630.40">
    <property type="entry name" value="Zn-dependent exopeptidases"/>
    <property type="match status" value="1"/>
</dbReference>
<dbReference type="EMBL" id="AP012051">
    <property type="protein sequence ID" value="BAL81343.1"/>
    <property type="molecule type" value="Genomic_DNA"/>
</dbReference>
<dbReference type="GO" id="GO:0009253">
    <property type="term" value="P:peptidoglycan catabolic process"/>
    <property type="evidence" value="ECO:0007669"/>
    <property type="project" value="InterPro"/>
</dbReference>
<dbReference type="PANTHER" id="PTHR30404:SF0">
    <property type="entry name" value="N-ACETYLMURAMOYL-L-ALANINE AMIDASE AMIC"/>
    <property type="match status" value="1"/>
</dbReference>
<evidence type="ECO:0000256" key="5">
    <source>
        <dbReference type="SAM" id="MobiDB-lite"/>
    </source>
</evidence>
<feature type="region of interest" description="Disordered" evidence="5">
    <location>
        <begin position="178"/>
        <end position="210"/>
    </location>
</feature>
<evidence type="ECO:0000256" key="2">
    <source>
        <dbReference type="ARBA" id="ARBA00011901"/>
    </source>
</evidence>
<dbReference type="CDD" id="cd02696">
    <property type="entry name" value="MurNAc-LAA"/>
    <property type="match status" value="1"/>
</dbReference>
<protein>
    <recommendedName>
        <fullName evidence="2">N-acetylmuramoyl-L-alanine amidase</fullName>
        <ecNumber evidence="2">3.5.1.28</ecNumber>
    </recommendedName>
</protein>
<dbReference type="InterPro" id="IPR002508">
    <property type="entry name" value="MurNAc-LAA_cat"/>
</dbReference>
<evidence type="ECO:0000256" key="4">
    <source>
        <dbReference type="ARBA" id="ARBA00023316"/>
    </source>
</evidence>
<sequence>MKKIIIISMLIIYSLVVVFVAQAVYSETRQEFLSINADGTNVRSAPGTYNPVLFKLNKGTYVLNLGTGKDKNGGLWYKIYDFNSGKIGFVANYLCNKTGILVTGEDKTFTAKVNTDYLNVRAGPGTEFNLVKRLNYGTKISVTRLITRSDSQIWYKYKDGNNFYFVASWFTVKVEETKPNNQDNNSSNNNSNQNNSGTQNNTQPKDNLTIPATSTDFVNLREGPSTDYGKITLINKGDQITIIGFAKNHNGELWLQCRYNDKIGFVISDYFKFDANKIALDISTIGSDAKTNDSTNLREGPSTSYNVLKVVPTNTTFNIVGVCLNKDKEMWFEVNLDGTNYWVRSDTITFAKKEKGILESALWKITEDGIDIQIGGKNLPKPNINTLSDPIRLVLTYNNTNLLDTPKQADLNIYPFTRYTLHADNNNTVVTIYLLSEIPYQFEVKDNQHLIHFKLPKVNQEIVEIGGSVTFINIEKTNNITYISLDDFLNFFNLNMDNYALNFFGKTIKINNEDIINSKGENFISLENLAKYFNVSIIQTSNEIYIDPLLLDFKKDGSSTILTFSFPFKAKKINENNKDFLVIFAENPLNIPYKSTKRETTTAPQIIIELGNISYSAKDNTLTLAQIKTGNSNLLSNRIIVIDPGHGSYSGQYLDVGAIGFSGTKEAYIVLDIALRLKKLLEDAGAKVIITHNTVDNPNNPTLKGRVDIANSSGGDLFISIHLNSSINSDASGTETYYWYDSSKRLADTIQSSLVKTLGTYDRGIKKDYLYVLRGVTTMPAILTEIGFISNPKEEALLKDSNFLDKVAKALFDGIVRYLNG</sequence>
<dbReference type="EC" id="3.5.1.28" evidence="2"/>
<dbReference type="SMART" id="SM00646">
    <property type="entry name" value="Ami_3"/>
    <property type="match status" value="1"/>
</dbReference>
<name>A0A7U6GFB4_CALEA</name>
<evidence type="ECO:0000256" key="3">
    <source>
        <dbReference type="ARBA" id="ARBA00022801"/>
    </source>
</evidence>
<dbReference type="InterPro" id="IPR050695">
    <property type="entry name" value="N-acetylmuramoyl_amidase_3"/>
</dbReference>
<dbReference type="PROSITE" id="PS51781">
    <property type="entry name" value="SH3B"/>
    <property type="match status" value="3"/>
</dbReference>
<dbReference type="RefSeq" id="WP_014453739.1">
    <property type="nucleotide sequence ID" value="NC_017096.1"/>
</dbReference>
<dbReference type="GO" id="GO:0008745">
    <property type="term" value="F:N-acetylmuramoyl-L-alanine amidase activity"/>
    <property type="evidence" value="ECO:0007669"/>
    <property type="project" value="UniProtKB-EC"/>
</dbReference>
<keyword evidence="4" id="KW-0961">Cell wall biogenesis/degradation</keyword>
<feature type="domain" description="SH3b" evidence="6">
    <location>
        <begin position="30"/>
        <end position="98"/>
    </location>
</feature>
<dbReference type="Gene3D" id="2.30.30.40">
    <property type="entry name" value="SH3 Domains"/>
    <property type="match status" value="4"/>
</dbReference>
<dbReference type="AlphaFoldDB" id="A0A7U6GFB4"/>
<dbReference type="Pfam" id="PF08239">
    <property type="entry name" value="SH3_3"/>
    <property type="match status" value="3"/>
</dbReference>
<evidence type="ECO:0000256" key="1">
    <source>
        <dbReference type="ARBA" id="ARBA00001561"/>
    </source>
</evidence>
<dbReference type="PANTHER" id="PTHR30404">
    <property type="entry name" value="N-ACETYLMURAMOYL-L-ALANINE AMIDASE"/>
    <property type="match status" value="1"/>
</dbReference>
<dbReference type="Pfam" id="PF01520">
    <property type="entry name" value="Amidase_3"/>
    <property type="match status" value="1"/>
</dbReference>
<dbReference type="GO" id="GO:0071555">
    <property type="term" value="P:cell wall organization"/>
    <property type="evidence" value="ECO:0007669"/>
    <property type="project" value="UniProtKB-KW"/>
</dbReference>
<organism evidence="7 8">
    <name type="scientific">Caldisericum exile (strain DSM 21853 / NBRC 104410 / AZM16c01)</name>
    <dbReference type="NCBI Taxonomy" id="511051"/>
    <lineage>
        <taxon>Bacteria</taxon>
        <taxon>Pseudomonadati</taxon>
        <taxon>Caldisericota/Cryosericota group</taxon>
        <taxon>Caldisericota</taxon>
        <taxon>Caldisericia</taxon>
        <taxon>Caldisericales</taxon>
        <taxon>Caldisericaceae</taxon>
        <taxon>Caldisericum</taxon>
    </lineage>
</organism>
<reference evidence="7 8" key="1">
    <citation type="submission" date="2011-01" db="EMBL/GenBank/DDBJ databases">
        <title>Whole genome sequence of Caldisericum exile AZM16c01.</title>
        <authorList>
            <person name="Narita-Yamada S."/>
            <person name="Kawakoshi A."/>
            <person name="Nakamura S."/>
            <person name="Sasagawa M."/>
            <person name="Fukada J."/>
            <person name="Sekine M."/>
            <person name="Kato Y."/>
            <person name="Fukai R."/>
            <person name="Sasaki K."/>
            <person name="Hanamaki A."/>
            <person name="Narita H."/>
            <person name="Konno Y."/>
            <person name="Mori K."/>
            <person name="Yamazaki S."/>
            <person name="Suzuki K."/>
            <person name="Fujita N."/>
        </authorList>
    </citation>
    <scope>NUCLEOTIDE SEQUENCE [LARGE SCALE GENOMIC DNA]</scope>
    <source>
        <strain evidence="8">DSM 21853 / NBRC 104410 / AZM16c01</strain>
    </source>
</reference>
<dbReference type="GO" id="GO:0030288">
    <property type="term" value="C:outer membrane-bounded periplasmic space"/>
    <property type="evidence" value="ECO:0007669"/>
    <property type="project" value="TreeGrafter"/>
</dbReference>
<proteinExistence type="predicted"/>
<feature type="domain" description="SH3b" evidence="6">
    <location>
        <begin position="205"/>
        <end position="275"/>
    </location>
</feature>
<keyword evidence="8" id="KW-1185">Reference proteome</keyword>
<accession>A0A7U6GFB4</accession>
<keyword evidence="3 7" id="KW-0378">Hydrolase</keyword>
<dbReference type="SMART" id="SM00287">
    <property type="entry name" value="SH3b"/>
    <property type="match status" value="4"/>
</dbReference>
<dbReference type="OrthoDB" id="9806267at2"/>
<dbReference type="InterPro" id="IPR003646">
    <property type="entry name" value="SH3-like_bac-type"/>
</dbReference>
<gene>
    <name evidence="7" type="ordered locus">CSE_12170</name>
</gene>
<evidence type="ECO:0000313" key="7">
    <source>
        <dbReference type="EMBL" id="BAL81343.1"/>
    </source>
</evidence>
<dbReference type="KEGG" id="cex:CSE_12170"/>
<feature type="compositionally biased region" description="Low complexity" evidence="5">
    <location>
        <begin position="180"/>
        <end position="203"/>
    </location>
</feature>
<comment type="catalytic activity">
    <reaction evidence="1">
        <text>Hydrolyzes the link between N-acetylmuramoyl residues and L-amino acid residues in certain cell-wall glycopeptides.</text>
        <dbReference type="EC" id="3.5.1.28"/>
    </reaction>
</comment>
<dbReference type="Proteomes" id="UP000004793">
    <property type="component" value="Chromosome"/>
</dbReference>
<evidence type="ECO:0000313" key="8">
    <source>
        <dbReference type="Proteomes" id="UP000004793"/>
    </source>
</evidence>
<evidence type="ECO:0000259" key="6">
    <source>
        <dbReference type="PROSITE" id="PS51781"/>
    </source>
</evidence>